<keyword evidence="2" id="KW-0863">Zinc-finger</keyword>
<dbReference type="Gene3D" id="3.30.40.10">
    <property type="entry name" value="Zinc/RING finger domain, C3HC4 (zinc finger)"/>
    <property type="match status" value="1"/>
</dbReference>
<dbReference type="Gramene" id="PSS34609">
    <property type="protein sequence ID" value="PSS34609"/>
    <property type="gene ID" value="CEY00_Acc01712"/>
</dbReference>
<keyword evidence="3" id="KW-0862">Zinc</keyword>
<dbReference type="SUPFAM" id="SSF57850">
    <property type="entry name" value="RING/U-box"/>
    <property type="match status" value="1"/>
</dbReference>
<protein>
    <submittedName>
        <fullName evidence="5">E3 ubiquitin-protein like</fullName>
    </submittedName>
</protein>
<evidence type="ECO:0000313" key="5">
    <source>
        <dbReference type="EMBL" id="PSS34609.1"/>
    </source>
</evidence>
<evidence type="ECO:0000313" key="6">
    <source>
        <dbReference type="Proteomes" id="UP000241394"/>
    </source>
</evidence>
<dbReference type="InParanoid" id="A0A2R6RX81"/>
<comment type="caution">
    <text evidence="5">The sequence shown here is derived from an EMBL/GenBank/DDBJ whole genome shotgun (WGS) entry which is preliminary data.</text>
</comment>
<evidence type="ECO:0000259" key="4">
    <source>
        <dbReference type="PROSITE" id="PS51292"/>
    </source>
</evidence>
<keyword evidence="6" id="KW-1185">Reference proteome</keyword>
<dbReference type="EMBL" id="NKQK01000002">
    <property type="protein sequence ID" value="PSS34609.1"/>
    <property type="molecule type" value="Genomic_DNA"/>
</dbReference>
<evidence type="ECO:0000256" key="3">
    <source>
        <dbReference type="ARBA" id="ARBA00022833"/>
    </source>
</evidence>
<evidence type="ECO:0000256" key="1">
    <source>
        <dbReference type="ARBA" id="ARBA00022723"/>
    </source>
</evidence>
<proteinExistence type="predicted"/>
<reference evidence="6" key="2">
    <citation type="journal article" date="2018" name="BMC Genomics">
        <title>A manually annotated Actinidia chinensis var. chinensis (kiwifruit) genome highlights the challenges associated with draft genomes and gene prediction in plants.</title>
        <authorList>
            <person name="Pilkington S.M."/>
            <person name="Crowhurst R."/>
            <person name="Hilario E."/>
            <person name="Nardozza S."/>
            <person name="Fraser L."/>
            <person name="Peng Y."/>
            <person name="Gunaseelan K."/>
            <person name="Simpson R."/>
            <person name="Tahir J."/>
            <person name="Deroles S.C."/>
            <person name="Templeton K."/>
            <person name="Luo Z."/>
            <person name="Davy M."/>
            <person name="Cheng C."/>
            <person name="McNeilage M."/>
            <person name="Scaglione D."/>
            <person name="Liu Y."/>
            <person name="Zhang Q."/>
            <person name="Datson P."/>
            <person name="De Silva N."/>
            <person name="Gardiner S.E."/>
            <person name="Bassett H."/>
            <person name="Chagne D."/>
            <person name="McCallum J."/>
            <person name="Dzierzon H."/>
            <person name="Deng C."/>
            <person name="Wang Y.Y."/>
            <person name="Barron L."/>
            <person name="Manako K."/>
            <person name="Bowen J."/>
            <person name="Foster T.M."/>
            <person name="Erridge Z.A."/>
            <person name="Tiffin H."/>
            <person name="Waite C.N."/>
            <person name="Davies K.M."/>
            <person name="Grierson E.P."/>
            <person name="Laing W.A."/>
            <person name="Kirk R."/>
            <person name="Chen X."/>
            <person name="Wood M."/>
            <person name="Montefiori M."/>
            <person name="Brummell D.A."/>
            <person name="Schwinn K.E."/>
            <person name="Catanach A."/>
            <person name="Fullerton C."/>
            <person name="Li D."/>
            <person name="Meiyalaghan S."/>
            <person name="Nieuwenhuizen N."/>
            <person name="Read N."/>
            <person name="Prakash R."/>
            <person name="Hunter D."/>
            <person name="Zhang H."/>
            <person name="McKenzie M."/>
            <person name="Knabel M."/>
            <person name="Harris A."/>
            <person name="Allan A.C."/>
            <person name="Gleave A."/>
            <person name="Chen A."/>
            <person name="Janssen B.J."/>
            <person name="Plunkett B."/>
            <person name="Ampomah-Dwamena C."/>
            <person name="Voogd C."/>
            <person name="Leif D."/>
            <person name="Lafferty D."/>
            <person name="Souleyre E.J.F."/>
            <person name="Varkonyi-Gasic E."/>
            <person name="Gambi F."/>
            <person name="Hanley J."/>
            <person name="Yao J.L."/>
            <person name="Cheung J."/>
            <person name="David K.M."/>
            <person name="Warren B."/>
            <person name="Marsh K."/>
            <person name="Snowden K.C."/>
            <person name="Lin-Wang K."/>
            <person name="Brian L."/>
            <person name="Martinez-Sanchez M."/>
            <person name="Wang M."/>
            <person name="Ileperuma N."/>
            <person name="Macnee N."/>
            <person name="Campin R."/>
            <person name="McAtee P."/>
            <person name="Drummond R.S.M."/>
            <person name="Espley R.V."/>
            <person name="Ireland H.S."/>
            <person name="Wu R."/>
            <person name="Atkinson R.G."/>
            <person name="Karunairetnam S."/>
            <person name="Bulley S."/>
            <person name="Chunkath S."/>
            <person name="Hanley Z."/>
            <person name="Storey R."/>
            <person name="Thrimawithana A.H."/>
            <person name="Thomson S."/>
            <person name="David C."/>
            <person name="Testolin R."/>
            <person name="Huang H."/>
            <person name="Hellens R.P."/>
            <person name="Schaffer R.J."/>
        </authorList>
    </citation>
    <scope>NUCLEOTIDE SEQUENCE [LARGE SCALE GENOMIC DNA]</scope>
    <source>
        <strain evidence="6">cv. Red5</strain>
    </source>
</reference>
<dbReference type="OMA" id="DISIYIR"/>
<dbReference type="Proteomes" id="UP000241394">
    <property type="component" value="Chromosome LG2"/>
</dbReference>
<dbReference type="PANTHER" id="PTHR46214">
    <property type="entry name" value="ZINC FINGER, RING-CH-TYPE"/>
    <property type="match status" value="1"/>
</dbReference>
<gene>
    <name evidence="5" type="ORF">CEY00_Acc01712</name>
</gene>
<accession>A0A2R6RX81</accession>
<dbReference type="GO" id="GO:0008270">
    <property type="term" value="F:zinc ion binding"/>
    <property type="evidence" value="ECO:0007669"/>
    <property type="project" value="UniProtKB-KW"/>
</dbReference>
<dbReference type="PROSITE" id="PS51292">
    <property type="entry name" value="ZF_RING_CH"/>
    <property type="match status" value="1"/>
</dbReference>
<dbReference type="PANTHER" id="PTHR46214:SF42">
    <property type="entry name" value="RING-CH-TYPE DOMAIN-CONTAINING PROTEIN"/>
    <property type="match status" value="1"/>
</dbReference>
<feature type="domain" description="RING-CH-type" evidence="4">
    <location>
        <begin position="83"/>
        <end position="137"/>
    </location>
</feature>
<sequence>MPSVEMSNIDLECGRRRSADSDGESLCFSDADEGSCYSQFYSIADGSYDDCSFACGSDLEAGRVSDSDCSVEIENRVGEVKLHSEKLERDCRICHLSLDSTNPESGIGIELGCSCKDDLAVAHKNCAEAWFKIKGNK</sequence>
<dbReference type="InterPro" id="IPR011016">
    <property type="entry name" value="Znf_RING-CH"/>
</dbReference>
<dbReference type="STRING" id="1590841.A0A2R6RX81"/>
<keyword evidence="1" id="KW-0479">Metal-binding</keyword>
<dbReference type="AlphaFoldDB" id="A0A2R6RX81"/>
<evidence type="ECO:0000256" key="2">
    <source>
        <dbReference type="ARBA" id="ARBA00022771"/>
    </source>
</evidence>
<dbReference type="SMART" id="SM00744">
    <property type="entry name" value="RINGv"/>
    <property type="match status" value="1"/>
</dbReference>
<dbReference type="OrthoDB" id="1912066at2759"/>
<organism evidence="5 6">
    <name type="scientific">Actinidia chinensis var. chinensis</name>
    <name type="common">Chinese soft-hair kiwi</name>
    <dbReference type="NCBI Taxonomy" id="1590841"/>
    <lineage>
        <taxon>Eukaryota</taxon>
        <taxon>Viridiplantae</taxon>
        <taxon>Streptophyta</taxon>
        <taxon>Embryophyta</taxon>
        <taxon>Tracheophyta</taxon>
        <taxon>Spermatophyta</taxon>
        <taxon>Magnoliopsida</taxon>
        <taxon>eudicotyledons</taxon>
        <taxon>Gunneridae</taxon>
        <taxon>Pentapetalae</taxon>
        <taxon>asterids</taxon>
        <taxon>Ericales</taxon>
        <taxon>Actinidiaceae</taxon>
        <taxon>Actinidia</taxon>
    </lineage>
</organism>
<dbReference type="InterPro" id="IPR013083">
    <property type="entry name" value="Znf_RING/FYVE/PHD"/>
</dbReference>
<reference evidence="5 6" key="1">
    <citation type="submission" date="2017-07" db="EMBL/GenBank/DDBJ databases">
        <title>An improved, manually edited Actinidia chinensis var. chinensis (kiwifruit) genome highlights the challenges associated with draft genomes and gene prediction in plants.</title>
        <authorList>
            <person name="Pilkington S."/>
            <person name="Crowhurst R."/>
            <person name="Hilario E."/>
            <person name="Nardozza S."/>
            <person name="Fraser L."/>
            <person name="Peng Y."/>
            <person name="Gunaseelan K."/>
            <person name="Simpson R."/>
            <person name="Tahir J."/>
            <person name="Deroles S."/>
            <person name="Templeton K."/>
            <person name="Luo Z."/>
            <person name="Davy M."/>
            <person name="Cheng C."/>
            <person name="Mcneilage M."/>
            <person name="Scaglione D."/>
            <person name="Liu Y."/>
            <person name="Zhang Q."/>
            <person name="Datson P."/>
            <person name="De Silva N."/>
            <person name="Gardiner S."/>
            <person name="Bassett H."/>
            <person name="Chagne D."/>
            <person name="Mccallum J."/>
            <person name="Dzierzon H."/>
            <person name="Deng C."/>
            <person name="Wang Y.-Y."/>
            <person name="Barron N."/>
            <person name="Manako K."/>
            <person name="Bowen J."/>
            <person name="Foster T."/>
            <person name="Erridge Z."/>
            <person name="Tiffin H."/>
            <person name="Waite C."/>
            <person name="Davies K."/>
            <person name="Grierson E."/>
            <person name="Laing W."/>
            <person name="Kirk R."/>
            <person name="Chen X."/>
            <person name="Wood M."/>
            <person name="Montefiori M."/>
            <person name="Brummell D."/>
            <person name="Schwinn K."/>
            <person name="Catanach A."/>
            <person name="Fullerton C."/>
            <person name="Li D."/>
            <person name="Meiyalaghan S."/>
            <person name="Nieuwenhuizen N."/>
            <person name="Read N."/>
            <person name="Prakash R."/>
            <person name="Hunter D."/>
            <person name="Zhang H."/>
            <person name="Mckenzie M."/>
            <person name="Knabel M."/>
            <person name="Harris A."/>
            <person name="Allan A."/>
            <person name="Chen A."/>
            <person name="Janssen B."/>
            <person name="Plunkett B."/>
            <person name="Dwamena C."/>
            <person name="Voogd C."/>
            <person name="Leif D."/>
            <person name="Lafferty D."/>
            <person name="Souleyre E."/>
            <person name="Varkonyi-Gasic E."/>
            <person name="Gambi F."/>
            <person name="Hanley J."/>
            <person name="Yao J.-L."/>
            <person name="Cheung J."/>
            <person name="David K."/>
            <person name="Warren B."/>
            <person name="Marsh K."/>
            <person name="Snowden K."/>
            <person name="Lin-Wang K."/>
            <person name="Brian L."/>
            <person name="Martinez-Sanchez M."/>
            <person name="Wang M."/>
            <person name="Ileperuma N."/>
            <person name="Macnee N."/>
            <person name="Campin R."/>
            <person name="Mcatee P."/>
            <person name="Drummond R."/>
            <person name="Espley R."/>
            <person name="Ireland H."/>
            <person name="Wu R."/>
            <person name="Atkinson R."/>
            <person name="Karunairetnam S."/>
            <person name="Bulley S."/>
            <person name="Chunkath S."/>
            <person name="Hanley Z."/>
            <person name="Storey R."/>
            <person name="Thrimawithana A."/>
            <person name="Thomson S."/>
            <person name="David C."/>
            <person name="Testolin R."/>
        </authorList>
    </citation>
    <scope>NUCLEOTIDE SEQUENCE [LARGE SCALE GENOMIC DNA]</scope>
    <source>
        <strain evidence="6">cv. Red5</strain>
        <tissue evidence="5">Young leaf</tissue>
    </source>
</reference>
<dbReference type="Pfam" id="PF12906">
    <property type="entry name" value="RINGv"/>
    <property type="match status" value="1"/>
</dbReference>
<name>A0A2R6RX81_ACTCC</name>